<dbReference type="Gene3D" id="2.60.200.20">
    <property type="match status" value="1"/>
</dbReference>
<evidence type="ECO:0000313" key="3">
    <source>
        <dbReference type="Proteomes" id="UP000775213"/>
    </source>
</evidence>
<sequence length="847" mass="92651">MGALSSFTKWNPEDDLLLKNAVEAGASLESLAKGAVQFSQRFTIRELEERWHSLLYDLNTSTEASTRIIEIEIGVSVYNPSKPGRACNSKAKDASYGGKKGETLQCHYHTMRKKARIEPHKSIKFGFLMSSGSHAAIDNDRSSHDHFKLSNEFAHSKFHVHAPFSDNYGHTETSYRCGQHIYPKMVEAESTAPASSLALHGGVVGSGGTKLPLGISGTDCLYRHGENISSISIDEAGFNDAGENFEPNLTLKDFPHALDRNHCSSQTSNIPGSTSTFHQLGYSSPPLGTWKTDVSTPTLQMDGQFEEKGQGGVTMQCINKIDDPACDNVTPKGKLNNGTSTAALNDSAILLEANFTDFPDPCMSFADDEDLLLIDVDEDDIGDGSCLNGLGSIFLSSPTSAHMDNLPIPGEPKPSDAFGIPFCSDADSSVEHQTLHEQTHIANFDLHSSVVPVACVLPSSSGTSLSAEPVEKLMICVLNTEDQDIPCNDSVNFPAKSFQAFPTTNMRQDISSTMAHYGKATSGDCTSVKEGKTTCVQPNVTNFKAGHSLLPKVDLLQSTVGCRLENVSSDRDLICVASTVSNKDMDDPSLIPAITSRSDPDLSLKQEATELNSEVACIPSHPELVSSELGCVDPLPSISDQEEVFENEEEEEEEDVDDVPNFSDVEAMILGMDLGSYDQESCLFSKEVSRFQCLDTKKTIIRLEQGARSYMNRAISSHGAFAIFYGRNLKYFIRNPEVLLGRETEEIKVDIDLGKEGRANKISRKQAIIKMDEDGCFHLKNIGKSSIFVNSKEVPVRKRINLCSCALIEIKGMRFIFEVNELAVRRHVASLRQSSHGPKSEFDFVYN</sequence>
<proteinExistence type="predicted"/>
<dbReference type="PANTHER" id="PTHR13233">
    <property type="entry name" value="MICROSPHERULE PROTEIN 1"/>
    <property type="match status" value="1"/>
</dbReference>
<dbReference type="Proteomes" id="UP000775213">
    <property type="component" value="Unassembled WGS sequence"/>
</dbReference>
<organism evidence="2 3">
    <name type="scientific">Dendrobium chrysotoxum</name>
    <name type="common">Orchid</name>
    <dbReference type="NCBI Taxonomy" id="161865"/>
    <lineage>
        <taxon>Eukaryota</taxon>
        <taxon>Viridiplantae</taxon>
        <taxon>Streptophyta</taxon>
        <taxon>Embryophyta</taxon>
        <taxon>Tracheophyta</taxon>
        <taxon>Spermatophyta</taxon>
        <taxon>Magnoliopsida</taxon>
        <taxon>Liliopsida</taxon>
        <taxon>Asparagales</taxon>
        <taxon>Orchidaceae</taxon>
        <taxon>Epidendroideae</taxon>
        <taxon>Malaxideae</taxon>
        <taxon>Dendrobiinae</taxon>
        <taxon>Dendrobium</taxon>
    </lineage>
</organism>
<dbReference type="CDD" id="cd22687">
    <property type="entry name" value="FHA_MCRS1"/>
    <property type="match status" value="1"/>
</dbReference>
<dbReference type="GO" id="GO:0071339">
    <property type="term" value="C:MLL1 complex"/>
    <property type="evidence" value="ECO:0007669"/>
    <property type="project" value="InterPro"/>
</dbReference>
<feature type="domain" description="FHA" evidence="1">
    <location>
        <begin position="738"/>
        <end position="794"/>
    </location>
</feature>
<dbReference type="InterPro" id="IPR008984">
    <property type="entry name" value="SMAD_FHA_dom_sf"/>
</dbReference>
<reference evidence="2 3" key="1">
    <citation type="journal article" date="2021" name="Hortic Res">
        <title>Chromosome-scale assembly of the Dendrobium chrysotoxum genome enhances the understanding of orchid evolution.</title>
        <authorList>
            <person name="Zhang Y."/>
            <person name="Zhang G.Q."/>
            <person name="Zhang D."/>
            <person name="Liu X.D."/>
            <person name="Xu X.Y."/>
            <person name="Sun W.H."/>
            <person name="Yu X."/>
            <person name="Zhu X."/>
            <person name="Wang Z.W."/>
            <person name="Zhao X."/>
            <person name="Zhong W.Y."/>
            <person name="Chen H."/>
            <person name="Yin W.L."/>
            <person name="Huang T."/>
            <person name="Niu S.C."/>
            <person name="Liu Z.J."/>
        </authorList>
    </citation>
    <scope>NUCLEOTIDE SEQUENCE [LARGE SCALE GENOMIC DNA]</scope>
    <source>
        <strain evidence="2">Lindl</strain>
    </source>
</reference>
<dbReference type="SUPFAM" id="SSF49879">
    <property type="entry name" value="SMAD/FHA domain"/>
    <property type="match status" value="1"/>
</dbReference>
<comment type="caution">
    <text evidence="2">The sequence shown here is derived from an EMBL/GenBank/DDBJ whole genome shotgun (WGS) entry which is preliminary data.</text>
</comment>
<dbReference type="GO" id="GO:0045944">
    <property type="term" value="P:positive regulation of transcription by RNA polymerase II"/>
    <property type="evidence" value="ECO:0007669"/>
    <property type="project" value="TreeGrafter"/>
</dbReference>
<dbReference type="SMART" id="SM00240">
    <property type="entry name" value="FHA"/>
    <property type="match status" value="1"/>
</dbReference>
<dbReference type="Pfam" id="PF13325">
    <property type="entry name" value="MCRS_N"/>
    <property type="match status" value="1"/>
</dbReference>
<dbReference type="GO" id="GO:0002151">
    <property type="term" value="F:G-quadruplex RNA binding"/>
    <property type="evidence" value="ECO:0007669"/>
    <property type="project" value="InterPro"/>
</dbReference>
<dbReference type="EMBL" id="JAGFBR010000011">
    <property type="protein sequence ID" value="KAH0458897.1"/>
    <property type="molecule type" value="Genomic_DNA"/>
</dbReference>
<name>A0AAV7GTN3_DENCH</name>
<accession>A0AAV7GTN3</accession>
<evidence type="ECO:0000313" key="2">
    <source>
        <dbReference type="EMBL" id="KAH0458897.1"/>
    </source>
</evidence>
<keyword evidence="3" id="KW-1185">Reference proteome</keyword>
<protein>
    <recommendedName>
        <fullName evidence="1">FHA domain-containing protein</fullName>
    </recommendedName>
</protein>
<dbReference type="Pfam" id="PF00498">
    <property type="entry name" value="FHA"/>
    <property type="match status" value="1"/>
</dbReference>
<dbReference type="GO" id="GO:0044545">
    <property type="term" value="C:NSL complex"/>
    <property type="evidence" value="ECO:0007669"/>
    <property type="project" value="TreeGrafter"/>
</dbReference>
<dbReference type="InterPro" id="IPR037912">
    <property type="entry name" value="MCRS1"/>
</dbReference>
<evidence type="ECO:0000259" key="1">
    <source>
        <dbReference type="PROSITE" id="PS50006"/>
    </source>
</evidence>
<dbReference type="InterPro" id="IPR000253">
    <property type="entry name" value="FHA_dom"/>
</dbReference>
<dbReference type="PROSITE" id="PS50006">
    <property type="entry name" value="FHA_DOMAIN"/>
    <property type="match status" value="1"/>
</dbReference>
<dbReference type="GO" id="GO:0031011">
    <property type="term" value="C:Ino80 complex"/>
    <property type="evidence" value="ECO:0007669"/>
    <property type="project" value="InterPro"/>
</dbReference>
<dbReference type="PANTHER" id="PTHR13233:SF0">
    <property type="entry name" value="MICROSPHERULE PROTEIN 1"/>
    <property type="match status" value="1"/>
</dbReference>
<dbReference type="AlphaFoldDB" id="A0AAV7GTN3"/>
<dbReference type="InterPro" id="IPR025999">
    <property type="entry name" value="MCRS_N"/>
</dbReference>
<gene>
    <name evidence="2" type="ORF">IEQ34_011711</name>
</gene>